<keyword evidence="2" id="KW-1185">Reference proteome</keyword>
<reference evidence="1 2" key="1">
    <citation type="journal article" date="2015" name="Genome Announc.">
        <title>Expanding the biotechnology potential of lactobacilli through comparative genomics of 213 strains and associated genera.</title>
        <authorList>
            <person name="Sun Z."/>
            <person name="Harris H.M."/>
            <person name="McCann A."/>
            <person name="Guo C."/>
            <person name="Argimon S."/>
            <person name="Zhang W."/>
            <person name="Yang X."/>
            <person name="Jeffery I.B."/>
            <person name="Cooney J.C."/>
            <person name="Kagawa T.F."/>
            <person name="Liu W."/>
            <person name="Song Y."/>
            <person name="Salvetti E."/>
            <person name="Wrobel A."/>
            <person name="Rasinkangas P."/>
            <person name="Parkhill J."/>
            <person name="Rea M.C."/>
            <person name="O'Sullivan O."/>
            <person name="Ritari J."/>
            <person name="Douillard F.P."/>
            <person name="Paul Ross R."/>
            <person name="Yang R."/>
            <person name="Briner A.E."/>
            <person name="Felis G.E."/>
            <person name="de Vos W.M."/>
            <person name="Barrangou R."/>
            <person name="Klaenhammer T.R."/>
            <person name="Caufield P.W."/>
            <person name="Cui Y."/>
            <person name="Zhang H."/>
            <person name="O'Toole P.W."/>
        </authorList>
    </citation>
    <scope>NUCLEOTIDE SEQUENCE [LARGE SCALE GENOMIC DNA]</scope>
    <source>
        <strain evidence="1 2">DSM 23927</strain>
    </source>
</reference>
<evidence type="ECO:0000313" key="2">
    <source>
        <dbReference type="Proteomes" id="UP000051672"/>
    </source>
</evidence>
<comment type="caution">
    <text evidence="1">The sequence shown here is derived from an EMBL/GenBank/DDBJ whole genome shotgun (WGS) entry which is preliminary data.</text>
</comment>
<gene>
    <name evidence="1" type="ORF">FC34_GL000433</name>
</gene>
<dbReference type="AlphaFoldDB" id="A0A0R2BAS9"/>
<accession>A0A0R2BAS9</accession>
<name>A0A0R2BAS9_9LACO</name>
<dbReference type="Proteomes" id="UP000051672">
    <property type="component" value="Unassembled WGS sequence"/>
</dbReference>
<sequence>MEVIFMSKSNKYNSFATKRPVAKQARRKARAHQTAAIARWAAGKTETIEHTAAVK</sequence>
<evidence type="ECO:0000313" key="1">
    <source>
        <dbReference type="EMBL" id="KRM72723.1"/>
    </source>
</evidence>
<dbReference type="STRING" id="1423727.FC34_GL000433"/>
<dbReference type="PATRIC" id="fig|1423727.3.peg.435"/>
<proteinExistence type="predicted"/>
<organism evidence="1 2">
    <name type="scientific">Lacticaseibacillus brantae DSM 23927</name>
    <dbReference type="NCBI Taxonomy" id="1423727"/>
    <lineage>
        <taxon>Bacteria</taxon>
        <taxon>Bacillati</taxon>
        <taxon>Bacillota</taxon>
        <taxon>Bacilli</taxon>
        <taxon>Lactobacillales</taxon>
        <taxon>Lactobacillaceae</taxon>
        <taxon>Lacticaseibacillus</taxon>
    </lineage>
</organism>
<dbReference type="EMBL" id="AYZQ01000001">
    <property type="protein sequence ID" value="KRM72723.1"/>
    <property type="molecule type" value="Genomic_DNA"/>
</dbReference>
<protein>
    <submittedName>
        <fullName evidence="1">Uncharacterized protein</fullName>
    </submittedName>
</protein>